<proteinExistence type="inferred from homology"/>
<reference evidence="3" key="1">
    <citation type="submission" date="2022-08" db="EMBL/GenBank/DDBJ databases">
        <title>Genomic Encyclopedia of Type Strains, Phase V (KMG-V): Genome sequencing to study the core and pangenomes of soil and plant-associated prokaryotes.</title>
        <authorList>
            <person name="Whitman W."/>
        </authorList>
    </citation>
    <scope>NUCLEOTIDE SEQUENCE</scope>
    <source>
        <strain evidence="4">SP3002</strain>
        <strain evidence="3">SP3026</strain>
    </source>
</reference>
<dbReference type="Pfam" id="PF13279">
    <property type="entry name" value="4HBT_2"/>
    <property type="match status" value="1"/>
</dbReference>
<dbReference type="SUPFAM" id="SSF54637">
    <property type="entry name" value="Thioesterase/thiol ester dehydrase-isomerase"/>
    <property type="match status" value="1"/>
</dbReference>
<protein>
    <submittedName>
        <fullName evidence="3">Acyl-CoA thioester hydrolase</fullName>
        <ecNumber evidence="3">3.1.2.-</ecNumber>
    </submittedName>
</protein>
<evidence type="ECO:0000313" key="4">
    <source>
        <dbReference type="EMBL" id="MCS4159361.1"/>
    </source>
</evidence>
<dbReference type="GO" id="GO:0047617">
    <property type="term" value="F:fatty acyl-CoA hydrolase activity"/>
    <property type="evidence" value="ECO:0007669"/>
    <property type="project" value="TreeGrafter"/>
</dbReference>
<dbReference type="PIRSF" id="PIRSF003230">
    <property type="entry name" value="YbgC"/>
    <property type="match status" value="1"/>
</dbReference>
<sequence>MLYCHAHNRRVPYRDCTPKGLLRLRHYLDYFKAARVHALRALGIRYRSLEDDGILMPVVDAEISRSRPVRYDSPLTVRACFPEELSARITTQYTVFRSDSTNEESVLATGTVTVCFVSAETNRPIRPPERVRQALQNAEANPAKRPSPQGA</sequence>
<evidence type="ECO:0000313" key="5">
    <source>
        <dbReference type="Proteomes" id="UP001155144"/>
    </source>
</evidence>
<dbReference type="RefSeq" id="WP_423816470.1">
    <property type="nucleotide sequence ID" value="NZ_JANTZM010000025.1"/>
</dbReference>
<dbReference type="Proteomes" id="UP001155110">
    <property type="component" value="Unassembled WGS sequence"/>
</dbReference>
<dbReference type="EMBL" id="JANTZM010000025">
    <property type="protein sequence ID" value="MCS4159361.1"/>
    <property type="molecule type" value="Genomic_DNA"/>
</dbReference>
<comment type="caution">
    <text evidence="3">The sequence shown here is derived from an EMBL/GenBank/DDBJ whole genome shotgun (WGS) entry which is preliminary data.</text>
</comment>
<dbReference type="PANTHER" id="PTHR31793">
    <property type="entry name" value="4-HYDROXYBENZOYL-COA THIOESTERASE FAMILY MEMBER"/>
    <property type="match status" value="1"/>
</dbReference>
<organism evidence="3 5">
    <name type="scientific">Salinibacter ruber</name>
    <dbReference type="NCBI Taxonomy" id="146919"/>
    <lineage>
        <taxon>Bacteria</taxon>
        <taxon>Pseudomonadati</taxon>
        <taxon>Rhodothermota</taxon>
        <taxon>Rhodothermia</taxon>
        <taxon>Rhodothermales</taxon>
        <taxon>Salinibacteraceae</taxon>
        <taxon>Salinibacter</taxon>
    </lineage>
</organism>
<accession>A0A9X2V6U4</accession>
<dbReference type="Gene3D" id="3.10.129.10">
    <property type="entry name" value="Hotdog Thioesterase"/>
    <property type="match status" value="1"/>
</dbReference>
<dbReference type="InterPro" id="IPR029069">
    <property type="entry name" value="HotDog_dom_sf"/>
</dbReference>
<dbReference type="EC" id="3.1.2.-" evidence="3"/>
<name>A0A9X2V6U4_9BACT</name>
<dbReference type="EMBL" id="JANUBL010000005">
    <property type="protein sequence ID" value="MCS4122387.1"/>
    <property type="molecule type" value="Genomic_DNA"/>
</dbReference>
<gene>
    <name evidence="3" type="ORF">GGP45_002747</name>
    <name evidence="4" type="ORF">GGP99_003352</name>
</gene>
<dbReference type="InterPro" id="IPR050563">
    <property type="entry name" value="4-hydroxybenzoyl-CoA_TE"/>
</dbReference>
<dbReference type="PANTHER" id="PTHR31793:SF27">
    <property type="entry name" value="NOVEL THIOESTERASE SUPERFAMILY DOMAIN AND SAPOSIN A-TYPE DOMAIN CONTAINING PROTEIN (0610012H03RIK)"/>
    <property type="match status" value="1"/>
</dbReference>
<dbReference type="Proteomes" id="UP001155144">
    <property type="component" value="Unassembled WGS sequence"/>
</dbReference>
<keyword evidence="2 3" id="KW-0378">Hydrolase</keyword>
<evidence type="ECO:0000313" key="3">
    <source>
        <dbReference type="EMBL" id="MCS4122387.1"/>
    </source>
</evidence>
<evidence type="ECO:0000256" key="1">
    <source>
        <dbReference type="ARBA" id="ARBA00005953"/>
    </source>
</evidence>
<evidence type="ECO:0000256" key="2">
    <source>
        <dbReference type="ARBA" id="ARBA00022801"/>
    </source>
</evidence>
<dbReference type="AlphaFoldDB" id="A0A9X2V6U4"/>
<dbReference type="InterPro" id="IPR006684">
    <property type="entry name" value="YbgC/YbaW"/>
</dbReference>
<dbReference type="CDD" id="cd00586">
    <property type="entry name" value="4HBT"/>
    <property type="match status" value="1"/>
</dbReference>
<comment type="similarity">
    <text evidence="1">Belongs to the 4-hydroxybenzoyl-CoA thioesterase family.</text>
</comment>